<keyword evidence="1" id="KW-0732">Signal</keyword>
<name>A0ABU9B0I9_9BACT</name>
<reference evidence="2 3" key="1">
    <citation type="submission" date="2024-04" db="EMBL/GenBank/DDBJ databases">
        <title>Luteolibacter sp. isolated from soil.</title>
        <authorList>
            <person name="An J."/>
        </authorList>
    </citation>
    <scope>NUCLEOTIDE SEQUENCE [LARGE SCALE GENOMIC DNA]</scope>
    <source>
        <strain evidence="2 3">Y139</strain>
    </source>
</reference>
<organism evidence="2 3">
    <name type="scientific">Luteolibacter soli</name>
    <dbReference type="NCBI Taxonomy" id="3135280"/>
    <lineage>
        <taxon>Bacteria</taxon>
        <taxon>Pseudomonadati</taxon>
        <taxon>Verrucomicrobiota</taxon>
        <taxon>Verrucomicrobiia</taxon>
        <taxon>Verrucomicrobiales</taxon>
        <taxon>Verrucomicrobiaceae</taxon>
        <taxon>Luteolibacter</taxon>
    </lineage>
</organism>
<gene>
    <name evidence="2" type="ORF">WKV53_23595</name>
</gene>
<feature type="chain" id="PRO_5045963126" evidence="1">
    <location>
        <begin position="23"/>
        <end position="797"/>
    </location>
</feature>
<evidence type="ECO:0000313" key="3">
    <source>
        <dbReference type="Proteomes" id="UP001371305"/>
    </source>
</evidence>
<dbReference type="Proteomes" id="UP001371305">
    <property type="component" value="Unassembled WGS sequence"/>
</dbReference>
<accession>A0ABU9B0I9</accession>
<evidence type="ECO:0000313" key="2">
    <source>
        <dbReference type="EMBL" id="MEK7953519.1"/>
    </source>
</evidence>
<dbReference type="SUPFAM" id="SSF63829">
    <property type="entry name" value="Calcium-dependent phosphotriesterase"/>
    <property type="match status" value="1"/>
</dbReference>
<proteinExistence type="predicted"/>
<protein>
    <submittedName>
        <fullName evidence="2">Uncharacterized protein</fullName>
    </submittedName>
</protein>
<dbReference type="RefSeq" id="WP_341407286.1">
    <property type="nucleotide sequence ID" value="NZ_JBBUKT010000012.1"/>
</dbReference>
<feature type="signal peptide" evidence="1">
    <location>
        <begin position="1"/>
        <end position="22"/>
    </location>
</feature>
<sequence length="797" mass="87156">MRRLLTAFVILAAPLSAGPVQLSGIYPHLAMFNEEGECGTGAVVPWADRLWVVTYAPHAPKGSSDKLYEITPDLKQIVRPESIGGTPANRMIHRESNQLFIGPYAVSSEGNVQAIPYSTMFGRPTANARHLTDPAGKIYYASMEEALYEVDVKSLEVTELFRDEALKGGHKADLPGYHGKGLYSSQGLLVYANNGEYGEAAQTRPETPSGVLATWNGKESGFDIVRRNQFTEVTGPGGIYGNSSSSDPLWAMGWDHRSLILMLLDGGKWQTFRLPKGSHSYDGAHGWNTEWPRIREIGEGDRLLATMHGTFWSFPKTFSSKNTAGIAPRSNYLKVIGDFCKWDDCVVFGCDDTAKAEFLNKRKAKGEIAAPQSQSNLWFVEPGQIDHFGPVIGRGAVWVKEDVEAGKPSDPFLISGYDHKGLHLAQSGTAKATVTLEVDEDGTGTWKKLSEVEFSSPYQWIDLSGLKGVWLRLTSSEKLIGVTAAFSFSNSDKRSNAPDAIFDGLASASEKDVTGGFVRARADNKRTLAVAVVGPDGKDIGGYELDGDLTLKPTQELLAHTKEHAGIPVGVISTDEASVLFIDDHGKRWRLPKGDPALDEIGPLGDSRVDREVATERDFFHARGTFYELPAENAGGFAKVRPVATHNRRIHDFCSYRGLFIMTGIAADAPKDNAHIIHSTDGKAALWAGAIDDIWKMGKPRGQGGPWKDTNVKAGAVSDPYLMTGYDKKSLTLACDKDSVVSAEIDLTGDGNWVAFRRFEVIAGKPLAYEFPDAFSAYWIRFKCEQDTKATAQLDYR</sequence>
<evidence type="ECO:0000256" key="1">
    <source>
        <dbReference type="SAM" id="SignalP"/>
    </source>
</evidence>
<dbReference type="EMBL" id="JBBUKT010000012">
    <property type="protein sequence ID" value="MEK7953519.1"/>
    <property type="molecule type" value="Genomic_DNA"/>
</dbReference>
<keyword evidence="3" id="KW-1185">Reference proteome</keyword>
<comment type="caution">
    <text evidence="2">The sequence shown here is derived from an EMBL/GenBank/DDBJ whole genome shotgun (WGS) entry which is preliminary data.</text>
</comment>